<dbReference type="InterPro" id="IPR001387">
    <property type="entry name" value="Cro/C1-type_HTH"/>
</dbReference>
<dbReference type="InterPro" id="IPR010982">
    <property type="entry name" value="Lambda_DNA-bd_dom_sf"/>
</dbReference>
<name>A0ABW2ZVU2_9ACTN</name>
<dbReference type="Proteomes" id="UP001597053">
    <property type="component" value="Unassembled WGS sequence"/>
</dbReference>
<dbReference type="PROSITE" id="PS50943">
    <property type="entry name" value="HTH_CROC1"/>
    <property type="match status" value="1"/>
</dbReference>
<dbReference type="PANTHER" id="PTHR35010">
    <property type="entry name" value="BLL4672 PROTEIN-RELATED"/>
    <property type="match status" value="1"/>
</dbReference>
<evidence type="ECO:0000259" key="1">
    <source>
        <dbReference type="PROSITE" id="PS50943"/>
    </source>
</evidence>
<dbReference type="PANTHER" id="PTHR35010:SF2">
    <property type="entry name" value="BLL4672 PROTEIN"/>
    <property type="match status" value="1"/>
</dbReference>
<dbReference type="Pfam" id="PF17765">
    <property type="entry name" value="MLTR_LBD"/>
    <property type="match status" value="1"/>
</dbReference>
<comment type="caution">
    <text evidence="2">The sequence shown here is derived from an EMBL/GenBank/DDBJ whole genome shotgun (WGS) entry which is preliminary data.</text>
</comment>
<reference evidence="3" key="1">
    <citation type="journal article" date="2019" name="Int. J. Syst. Evol. Microbiol.">
        <title>The Global Catalogue of Microorganisms (GCM) 10K type strain sequencing project: providing services to taxonomists for standard genome sequencing and annotation.</title>
        <authorList>
            <consortium name="The Broad Institute Genomics Platform"/>
            <consortium name="The Broad Institute Genome Sequencing Center for Infectious Disease"/>
            <person name="Wu L."/>
            <person name="Ma J."/>
        </authorList>
    </citation>
    <scope>NUCLEOTIDE SEQUENCE [LARGE SCALE GENOMIC DNA]</scope>
    <source>
        <strain evidence="3">JCM 32148</strain>
    </source>
</reference>
<dbReference type="SUPFAM" id="SSF47413">
    <property type="entry name" value="lambda repressor-like DNA-binding domains"/>
    <property type="match status" value="1"/>
</dbReference>
<dbReference type="Gene3D" id="3.30.450.180">
    <property type="match status" value="1"/>
</dbReference>
<evidence type="ECO:0000313" key="3">
    <source>
        <dbReference type="Proteomes" id="UP001597053"/>
    </source>
</evidence>
<dbReference type="Gene3D" id="1.10.260.40">
    <property type="entry name" value="lambda repressor-like DNA-binding domains"/>
    <property type="match status" value="1"/>
</dbReference>
<organism evidence="2 3">
    <name type="scientific">Micromonospora azadirachtae</name>
    <dbReference type="NCBI Taxonomy" id="1970735"/>
    <lineage>
        <taxon>Bacteria</taxon>
        <taxon>Bacillati</taxon>
        <taxon>Actinomycetota</taxon>
        <taxon>Actinomycetes</taxon>
        <taxon>Micromonosporales</taxon>
        <taxon>Micromonosporaceae</taxon>
        <taxon>Micromonospora</taxon>
    </lineage>
</organism>
<sequence>MARTALGEYLTARRAQVTPEVAGLSTYGHRRVPGLRREEVATLAGMSIDYYIRLEQGRERRPSMQVLEALSQVLRLDDDARLHLYQVAGLHPATHHVDAPERVDPQLLRLMQMWSDNPAIVLGRAYDILAANALACALFGGFEQHTNLLMRTFLEPGARSFYPDWEQVARYTVAGFRILQGRTPDDLRVRQVIEELSRQSPAFVAMWKRHEARGKRLTSKRFHHPEVGDLSLFVNAFDVRSATGQELIVYHAEPASDSARALASLAAMITDEKRGFDAWCQE</sequence>
<dbReference type="CDD" id="cd00093">
    <property type="entry name" value="HTH_XRE"/>
    <property type="match status" value="1"/>
</dbReference>
<dbReference type="EMBL" id="JBHTHM010000004">
    <property type="protein sequence ID" value="MFD0782404.1"/>
    <property type="molecule type" value="Genomic_DNA"/>
</dbReference>
<keyword evidence="3" id="KW-1185">Reference proteome</keyword>
<feature type="domain" description="HTH cro/C1-type" evidence="1">
    <location>
        <begin position="34"/>
        <end position="81"/>
    </location>
</feature>
<proteinExistence type="predicted"/>
<protein>
    <submittedName>
        <fullName evidence="2">Helix-turn-helix transcriptional regulator</fullName>
    </submittedName>
</protein>
<dbReference type="Pfam" id="PF13560">
    <property type="entry name" value="HTH_31"/>
    <property type="match status" value="1"/>
</dbReference>
<accession>A0ABW2ZVU2</accession>
<dbReference type="InterPro" id="IPR041413">
    <property type="entry name" value="MLTR_LBD"/>
</dbReference>
<evidence type="ECO:0000313" key="2">
    <source>
        <dbReference type="EMBL" id="MFD0782404.1"/>
    </source>
</evidence>
<gene>
    <name evidence="2" type="ORF">ACFQZ8_00465</name>
</gene>
<dbReference type="SMART" id="SM00530">
    <property type="entry name" value="HTH_XRE"/>
    <property type="match status" value="1"/>
</dbReference>